<dbReference type="STRING" id="413071.G9N5F9"/>
<dbReference type="SUPFAM" id="SSF48452">
    <property type="entry name" value="TPR-like"/>
    <property type="match status" value="1"/>
</dbReference>
<dbReference type="Gene3D" id="1.25.40.10">
    <property type="entry name" value="Tetratricopeptide repeat domain"/>
    <property type="match status" value="1"/>
</dbReference>
<evidence type="ECO:0000256" key="1">
    <source>
        <dbReference type="ARBA" id="ARBA00022737"/>
    </source>
</evidence>
<feature type="non-terminal residue" evidence="6">
    <location>
        <position position="1"/>
    </location>
</feature>
<dbReference type="InterPro" id="IPR056884">
    <property type="entry name" value="NPHP3-like_N"/>
</dbReference>
<feature type="coiled-coil region" evidence="3">
    <location>
        <begin position="1352"/>
        <end position="1379"/>
    </location>
</feature>
<dbReference type="PROSITE" id="PS50005">
    <property type="entry name" value="TPR"/>
    <property type="match status" value="1"/>
</dbReference>
<dbReference type="InterPro" id="IPR031350">
    <property type="entry name" value="Goodbye_dom"/>
</dbReference>
<dbReference type="HOGENOM" id="CLU_001466_3_0_1"/>
<dbReference type="EMBL" id="ABDF02000087">
    <property type="protein sequence ID" value="EHK18004.1"/>
    <property type="molecule type" value="Genomic_DNA"/>
</dbReference>
<dbReference type="Pfam" id="PF24883">
    <property type="entry name" value="NPHP3_N"/>
    <property type="match status" value="1"/>
</dbReference>
<name>G9N5F9_HYPVG</name>
<sequence length="1499" mass="169568">SIRGMWDEAGKRFLARTQKSLDLKPPKNIDDIREMIERRYDPSSPADSDGSHERAKRIGLNILSCLKLLGGVAAQGAELVFQPAGVCFNAISLLLDVPQSIHEFHGTIDAVFGIVGPTLSQFKIYERIELFNTIDPELNTAIHKVMISFVDICALSIVLQKGSRWKRIKAATKQALLNDDSGLKDEIDQFEKLVQGQQNVQATLTLEVALSNKADLATILGKASETGKRIDDIAIGILDLKEAETSRSMEKSRQENLTKIRTKFAIDEKNIKASKDVCEKIWQRCITDSGSWLRDMDEYKKWSDKTVIDANPLLLLTGEAHSGKSSAMSNIVHDLKAAHESQGQSTVRALVAYYFFPFFSRKVDDDKRPATTAVKHIAFQLAEQDSGTAKSMAAFCDDKHNESYFRDSSCKDLWRELKIGTPKPGTMHFIIIDGLDGLYEGHPEAATHFLDIFETIQSQTSTSTDGTRVRLIVSGKSDNFQRESLQSAPNIEIEKYNGPDITSYIYEELRKTNLLQGEESETTRLRTKVHDRLLEEAKGNFLKVQTALEKIKDLIMSDGSEAEMDTILNESNQDKRTISENVVSELQQSLKPQSIEELNELLIWVIFGFEYFDATELEAARFLRFGTVSLQKLDDKLKGMYSKIFFSFYGKVAILPSIEPLITKERDRPRISEDAPKISLNLTISNGDITTVQNFLWSLFQKSMVDKFDFEPMSGPTHSAAREIQVNAYDAHLAIVKQSLRFLTSPPDVRTGPLGSYMVRELPRHLEMLNQAVGYDEILASDKKDIGDGLFALFVSGDVYEKHWGRFYGITWFGEGEKIEIFRKWLKDPDAIGHLGRLDKDWLRTVNTSQRPNRQLLTPMMKTIAQHWLQDREWDAQECFSALRLFLQLHGFCAQVLQDPLDEQSSKEESGNTMTAVEELERAEKWCEEILSPKTLDSLWYERAGEAARWQHEYDLAISKFTKAGECANPSLSCFKGLAESYFENDELLSACSSMEKVLNMVKEAEPLDKDELISIYLRLAYWYSQLQQPERAITHYQQVLEMDPANQDALSGVLTTTITSSAEQATHELILSMSKLNSKEPGLYQLASTLLNQGLDFSYSAPLRNLVQICRSSEDCVAALIEGMDQAIEAARKQNLKIELLVLLLHRGLATLYNDWQKYRPRSEALVFWIESYTITDQYLRKEDDEDDLKWRYQAFYDTIVSHLSEFYFEQTKKLLPSYDYYSKLENLRQGFRFSGIEGITAADTFVAVYHTLHGDKATAREVVKQYMRICIDSLSDDTDENDYWAAYTQFKCLLACGDYLNALTAWSLLEPIETDIIARTLNHDTGIQQALIDEMILLVKAKCPLGATQIDRVNTVKAELEARLAAAREEGDQSENSEAQAEIKKALAVLESEFGYACDGTCGGTPWNFNNALHICKYCWDIGFCDDCVSLLKANKLKKIVCSPSHDWLAIPKCNPRGNTAARDGTVQVRGELIDGVRVGGETVTVKEWLASLKKEW</sequence>
<evidence type="ECO:0000256" key="2">
    <source>
        <dbReference type="PROSITE-ProRule" id="PRU00339"/>
    </source>
</evidence>
<keyword evidence="3" id="KW-0175">Coiled coil</keyword>
<evidence type="ECO:0000256" key="3">
    <source>
        <dbReference type="SAM" id="Coils"/>
    </source>
</evidence>
<feature type="non-terminal residue" evidence="6">
    <location>
        <position position="1499"/>
    </location>
</feature>
<comment type="caution">
    <text evidence="6">The sequence shown here is derived from an EMBL/GenBank/DDBJ whole genome shotgun (WGS) entry which is preliminary data.</text>
</comment>
<dbReference type="InterPro" id="IPR011990">
    <property type="entry name" value="TPR-like_helical_dom_sf"/>
</dbReference>
<proteinExistence type="predicted"/>
<keyword evidence="7" id="KW-1185">Reference proteome</keyword>
<keyword evidence="1" id="KW-0677">Repeat</keyword>
<dbReference type="GeneID" id="25787222"/>
<organism evidence="6 7">
    <name type="scientific">Hypocrea virens (strain Gv29-8 / FGSC 10586)</name>
    <name type="common">Gliocladium virens</name>
    <name type="synonym">Trichoderma virens</name>
    <dbReference type="NCBI Taxonomy" id="413071"/>
    <lineage>
        <taxon>Eukaryota</taxon>
        <taxon>Fungi</taxon>
        <taxon>Dikarya</taxon>
        <taxon>Ascomycota</taxon>
        <taxon>Pezizomycotina</taxon>
        <taxon>Sordariomycetes</taxon>
        <taxon>Hypocreomycetidae</taxon>
        <taxon>Hypocreales</taxon>
        <taxon>Hypocreaceae</taxon>
        <taxon>Trichoderma</taxon>
    </lineage>
</organism>
<evidence type="ECO:0000313" key="6">
    <source>
        <dbReference type="EMBL" id="EHK18004.1"/>
    </source>
</evidence>
<accession>G9N5F9</accession>
<keyword evidence="2" id="KW-0802">TPR repeat</keyword>
<dbReference type="InParanoid" id="G9N5F9"/>
<dbReference type="PANTHER" id="PTHR10039:SF17">
    <property type="entry name" value="FUNGAL STAND N-TERMINAL GOODBYE DOMAIN-CONTAINING PROTEIN-RELATED"/>
    <property type="match status" value="1"/>
</dbReference>
<dbReference type="SMART" id="SM00028">
    <property type="entry name" value="TPR"/>
    <property type="match status" value="1"/>
</dbReference>
<feature type="domain" description="Nephrocystin 3-like N-terminal" evidence="5">
    <location>
        <begin position="289"/>
        <end position="473"/>
    </location>
</feature>
<protein>
    <submittedName>
        <fullName evidence="6">Uncharacterized protein</fullName>
    </submittedName>
</protein>
<dbReference type="OrthoDB" id="2913095at2759"/>
<evidence type="ECO:0000259" key="4">
    <source>
        <dbReference type="Pfam" id="PF17109"/>
    </source>
</evidence>
<dbReference type="Pfam" id="PF17109">
    <property type="entry name" value="Goodbye"/>
    <property type="match status" value="1"/>
</dbReference>
<dbReference type="VEuPathDB" id="FungiDB:TRIVIDRAFT_122489"/>
<dbReference type="eggNOG" id="ENOG502SJ79">
    <property type="taxonomic scope" value="Eukaryota"/>
</dbReference>
<dbReference type="RefSeq" id="XP_013952204.1">
    <property type="nucleotide sequence ID" value="XM_014096729.1"/>
</dbReference>
<dbReference type="InterPro" id="IPR019734">
    <property type="entry name" value="TPR_rpt"/>
</dbReference>
<evidence type="ECO:0000259" key="5">
    <source>
        <dbReference type="Pfam" id="PF24883"/>
    </source>
</evidence>
<reference evidence="6 7" key="1">
    <citation type="journal article" date="2011" name="Genome Biol.">
        <title>Comparative genome sequence analysis underscores mycoparasitism as the ancestral life style of Trichoderma.</title>
        <authorList>
            <person name="Kubicek C.P."/>
            <person name="Herrera-Estrella A."/>
            <person name="Seidl-Seiboth V."/>
            <person name="Martinez D.A."/>
            <person name="Druzhinina I.S."/>
            <person name="Thon M."/>
            <person name="Zeilinger S."/>
            <person name="Casas-Flores S."/>
            <person name="Horwitz B.A."/>
            <person name="Mukherjee P.K."/>
            <person name="Mukherjee M."/>
            <person name="Kredics L."/>
            <person name="Alcaraz L.D."/>
            <person name="Aerts A."/>
            <person name="Antal Z."/>
            <person name="Atanasova L."/>
            <person name="Cervantes-Badillo M.G."/>
            <person name="Challacombe J."/>
            <person name="Chertkov O."/>
            <person name="McCluskey K."/>
            <person name="Coulpier F."/>
            <person name="Deshpande N."/>
            <person name="von Doehren H."/>
            <person name="Ebbole D.J."/>
            <person name="Esquivel-Naranjo E.U."/>
            <person name="Fekete E."/>
            <person name="Flipphi M."/>
            <person name="Glaser F."/>
            <person name="Gomez-Rodriguez E.Y."/>
            <person name="Gruber S."/>
            <person name="Han C."/>
            <person name="Henrissat B."/>
            <person name="Hermosa R."/>
            <person name="Hernandez-Onate M."/>
            <person name="Karaffa L."/>
            <person name="Kosti I."/>
            <person name="Le Crom S."/>
            <person name="Lindquist E."/>
            <person name="Lucas S."/>
            <person name="Luebeck M."/>
            <person name="Luebeck P.S."/>
            <person name="Margeot A."/>
            <person name="Metz B."/>
            <person name="Misra M."/>
            <person name="Nevalainen H."/>
            <person name="Omann M."/>
            <person name="Packer N."/>
            <person name="Perrone G."/>
            <person name="Uresti-Rivera E.E."/>
            <person name="Salamov A."/>
            <person name="Schmoll M."/>
            <person name="Seiboth B."/>
            <person name="Shapiro H."/>
            <person name="Sukno S."/>
            <person name="Tamayo-Ramos J.A."/>
            <person name="Tisch D."/>
            <person name="Wiest A."/>
            <person name="Wilkinson H.H."/>
            <person name="Zhang M."/>
            <person name="Coutinho P.M."/>
            <person name="Kenerley C.M."/>
            <person name="Monte E."/>
            <person name="Baker S.E."/>
            <person name="Grigoriev I.V."/>
        </authorList>
    </citation>
    <scope>NUCLEOTIDE SEQUENCE [LARGE SCALE GENOMIC DNA]</scope>
    <source>
        <strain evidence="7">Gv29-8 / FGSC 10586</strain>
    </source>
</reference>
<feature type="domain" description="Fungal STAND N-terminal Goodbye" evidence="4">
    <location>
        <begin position="6"/>
        <end position="125"/>
    </location>
</feature>
<dbReference type="PANTHER" id="PTHR10039">
    <property type="entry name" value="AMELOGENIN"/>
    <property type="match status" value="1"/>
</dbReference>
<evidence type="ECO:0000313" key="7">
    <source>
        <dbReference type="Proteomes" id="UP000007115"/>
    </source>
</evidence>
<dbReference type="Proteomes" id="UP000007115">
    <property type="component" value="Unassembled WGS sequence"/>
</dbReference>
<gene>
    <name evidence="6" type="ORF">TRIVIDRAFT_122489</name>
</gene>
<dbReference type="OMA" id="TWCIRLG"/>
<feature type="repeat" description="TPR" evidence="2">
    <location>
        <begin position="1014"/>
        <end position="1047"/>
    </location>
</feature>